<reference evidence="1 2" key="1">
    <citation type="submission" date="2024-01" db="EMBL/GenBank/DDBJ databases">
        <title>Genome assemblies of Stephania.</title>
        <authorList>
            <person name="Yang L."/>
        </authorList>
    </citation>
    <scope>NUCLEOTIDE SEQUENCE [LARGE SCALE GENOMIC DNA]</scope>
    <source>
        <strain evidence="1">YNDBR</strain>
        <tissue evidence="1">Leaf</tissue>
    </source>
</reference>
<dbReference type="Proteomes" id="UP001420932">
    <property type="component" value="Unassembled WGS sequence"/>
</dbReference>
<dbReference type="EMBL" id="JBBNAF010000003">
    <property type="protein sequence ID" value="KAK9161582.1"/>
    <property type="molecule type" value="Genomic_DNA"/>
</dbReference>
<accession>A0AAP0L119</accession>
<name>A0AAP0L119_9MAGN</name>
<sequence>MGTCFFLKILSSFFKTEKKIYQDCLKRVRTNADKWIRALFVTPNHYALKRVLYGSSGKGLNSLRRLRYPLNLVNELNLKSVINLKKMFN</sequence>
<keyword evidence="2" id="KW-1185">Reference proteome</keyword>
<evidence type="ECO:0000313" key="1">
    <source>
        <dbReference type="EMBL" id="KAK9161582.1"/>
    </source>
</evidence>
<organism evidence="1 2">
    <name type="scientific">Stephania yunnanensis</name>
    <dbReference type="NCBI Taxonomy" id="152371"/>
    <lineage>
        <taxon>Eukaryota</taxon>
        <taxon>Viridiplantae</taxon>
        <taxon>Streptophyta</taxon>
        <taxon>Embryophyta</taxon>
        <taxon>Tracheophyta</taxon>
        <taxon>Spermatophyta</taxon>
        <taxon>Magnoliopsida</taxon>
        <taxon>Ranunculales</taxon>
        <taxon>Menispermaceae</taxon>
        <taxon>Menispermoideae</taxon>
        <taxon>Cissampelideae</taxon>
        <taxon>Stephania</taxon>
    </lineage>
</organism>
<comment type="caution">
    <text evidence="1">The sequence shown here is derived from an EMBL/GenBank/DDBJ whole genome shotgun (WGS) entry which is preliminary data.</text>
</comment>
<protein>
    <submittedName>
        <fullName evidence="1">Uncharacterized protein</fullName>
    </submittedName>
</protein>
<evidence type="ECO:0000313" key="2">
    <source>
        <dbReference type="Proteomes" id="UP001420932"/>
    </source>
</evidence>
<dbReference type="AlphaFoldDB" id="A0AAP0L119"/>
<proteinExistence type="predicted"/>
<gene>
    <name evidence="1" type="ORF">Syun_007923</name>
</gene>